<protein>
    <submittedName>
        <fullName evidence="1">Uncharacterized protein</fullName>
    </submittedName>
</protein>
<keyword evidence="2" id="KW-1185">Reference proteome</keyword>
<dbReference type="Proteomes" id="UP000499080">
    <property type="component" value="Unassembled WGS sequence"/>
</dbReference>
<organism evidence="1 2">
    <name type="scientific">Araneus ventricosus</name>
    <name type="common">Orbweaver spider</name>
    <name type="synonym">Epeira ventricosa</name>
    <dbReference type="NCBI Taxonomy" id="182803"/>
    <lineage>
        <taxon>Eukaryota</taxon>
        <taxon>Metazoa</taxon>
        <taxon>Ecdysozoa</taxon>
        <taxon>Arthropoda</taxon>
        <taxon>Chelicerata</taxon>
        <taxon>Arachnida</taxon>
        <taxon>Araneae</taxon>
        <taxon>Araneomorphae</taxon>
        <taxon>Entelegynae</taxon>
        <taxon>Araneoidea</taxon>
        <taxon>Araneidae</taxon>
        <taxon>Araneus</taxon>
    </lineage>
</organism>
<proteinExistence type="predicted"/>
<gene>
    <name evidence="1" type="ORF">AVEN_214379_1</name>
</gene>
<dbReference type="AlphaFoldDB" id="A0A4Y2HP32"/>
<name>A0A4Y2HP32_ARAVE</name>
<accession>A0A4Y2HP32</accession>
<reference evidence="1 2" key="1">
    <citation type="journal article" date="2019" name="Sci. Rep.">
        <title>Orb-weaving spider Araneus ventricosus genome elucidates the spidroin gene catalogue.</title>
        <authorList>
            <person name="Kono N."/>
            <person name="Nakamura H."/>
            <person name="Ohtoshi R."/>
            <person name="Moran D.A.P."/>
            <person name="Shinohara A."/>
            <person name="Yoshida Y."/>
            <person name="Fujiwara M."/>
            <person name="Mori M."/>
            <person name="Tomita M."/>
            <person name="Arakawa K."/>
        </authorList>
    </citation>
    <scope>NUCLEOTIDE SEQUENCE [LARGE SCALE GENOMIC DNA]</scope>
</reference>
<dbReference type="EMBL" id="BGPR01002059">
    <property type="protein sequence ID" value="GBM67048.1"/>
    <property type="molecule type" value="Genomic_DNA"/>
</dbReference>
<dbReference type="OrthoDB" id="6279530at2759"/>
<sequence length="131" mass="14949">MTSFGTSLCMLDSTVFMPTFRIRGQVYHKPESLMSLPNEEAKFLLKYFLGNEEAEAKRHSMEQLRRCSKAASTGILFDENMIAALEQEKFFTNARNRLIDFLTDKFKAIGISVKQAENDADVFIVEKALII</sequence>
<comment type="caution">
    <text evidence="1">The sequence shown here is derived from an EMBL/GenBank/DDBJ whole genome shotgun (WGS) entry which is preliminary data.</text>
</comment>
<evidence type="ECO:0000313" key="1">
    <source>
        <dbReference type="EMBL" id="GBM67048.1"/>
    </source>
</evidence>
<evidence type="ECO:0000313" key="2">
    <source>
        <dbReference type="Proteomes" id="UP000499080"/>
    </source>
</evidence>